<evidence type="ECO:0000313" key="2">
    <source>
        <dbReference type="Proteomes" id="UP000236547"/>
    </source>
</evidence>
<dbReference type="Proteomes" id="UP000236547">
    <property type="component" value="Unassembled WGS sequence"/>
</dbReference>
<organism evidence="1 2">
    <name type="scientific">Vibrio diazotrophicus</name>
    <dbReference type="NCBI Taxonomy" id="685"/>
    <lineage>
        <taxon>Bacteria</taxon>
        <taxon>Pseudomonadati</taxon>
        <taxon>Pseudomonadota</taxon>
        <taxon>Gammaproteobacteria</taxon>
        <taxon>Vibrionales</taxon>
        <taxon>Vibrionaceae</taxon>
        <taxon>Vibrio</taxon>
    </lineage>
</organism>
<name>A0ABX4WBK1_VIBDI</name>
<keyword evidence="2" id="KW-1185">Reference proteome</keyword>
<reference evidence="1 2" key="1">
    <citation type="submission" date="2018-01" db="EMBL/GenBank/DDBJ databases">
        <title>Draft genome sequences of six Vibrio diazotrophicus strains isolated from deep-sea sediments of the Baltic Sea.</title>
        <authorList>
            <person name="Castillo D."/>
            <person name="Vandieken V."/>
            <person name="Chiang O."/>
            <person name="Middelboe M."/>
        </authorList>
    </citation>
    <scope>NUCLEOTIDE SEQUENCE [LARGE SCALE GENOMIC DNA]</scope>
    <source>
        <strain evidence="1 2">65.10M</strain>
    </source>
</reference>
<dbReference type="EMBL" id="POSM01000008">
    <property type="protein sequence ID" value="PNI01382.1"/>
    <property type="molecule type" value="Genomic_DNA"/>
</dbReference>
<sequence length="435" mass="51412">MEVYEREEFIECATHFSEAKTPYDVAKSWALLQGKFPELSGVTHLDNYDRTVLPPCIKKYTRSPLDYIIPYFVSNSLYFIDDEMIRNIFQKETNHFSIDYTVMFDTNMASYINRLVRGEPVGKVQEKLLKLVDELLRDDLNYDFLFYLVENIKTVLPKADFEAPSKLKFWLSLNKDFRDNLCSLHLFASIDSKGYKKTLNPRLTISYRQAVRNAMESAYNFYFVKRESIDEYMLLQRVLLLNLIGMIRIQEESNKKERNKMKAYLEFLHNTVGMYIDREAIVAHKYFISRDNLPILQKIHKGCEVKGLIRKLDNIAWDMVAPRIMEKLIYSGFGSEGQYFIPMFLSFDNALKKMLNMHPIKSAIYNRNTGYVISFPVQNSQEYFKEHNLDREVDWIFSEDLKEERKLRGRHTRLSAFRAILKEYKALIKVLDTKA</sequence>
<comment type="caution">
    <text evidence="1">The sequence shown here is derived from an EMBL/GenBank/DDBJ whole genome shotgun (WGS) entry which is preliminary data.</text>
</comment>
<protein>
    <submittedName>
        <fullName evidence="1">Uncharacterized protein</fullName>
    </submittedName>
</protein>
<evidence type="ECO:0000313" key="1">
    <source>
        <dbReference type="EMBL" id="PNI01382.1"/>
    </source>
</evidence>
<gene>
    <name evidence="1" type="ORF">C1O25_07570</name>
</gene>
<dbReference type="RefSeq" id="WP_102968181.1">
    <property type="nucleotide sequence ID" value="NZ_POSM01000008.1"/>
</dbReference>
<proteinExistence type="predicted"/>
<accession>A0ABX4WBK1</accession>